<dbReference type="PROSITE" id="PS51191">
    <property type="entry name" value="FEMABX"/>
    <property type="match status" value="1"/>
</dbReference>
<dbReference type="Proteomes" id="UP000470082">
    <property type="component" value="Unassembled WGS sequence"/>
</dbReference>
<reference evidence="8 9" key="1">
    <citation type="submission" date="2019-08" db="EMBL/GenBank/DDBJ databases">
        <title>In-depth cultivation of the pig gut microbiome towards novel bacterial diversity and tailored functional studies.</title>
        <authorList>
            <person name="Wylensek D."/>
            <person name="Hitch T.C.A."/>
            <person name="Clavel T."/>
        </authorList>
    </citation>
    <scope>NUCLEOTIDE SEQUENCE [LARGE SCALE GENOMIC DNA]</scope>
    <source>
        <strain evidence="8 9">LKV-178-WT-2G</strain>
    </source>
</reference>
<dbReference type="AlphaFoldDB" id="A0A7X2N1W0"/>
<dbReference type="Gene3D" id="3.40.630.30">
    <property type="match status" value="2"/>
</dbReference>
<protein>
    <submittedName>
        <fullName evidence="8">Aminoacyltransferase</fullName>
    </submittedName>
</protein>
<sequence length="433" mass="51538">MWKRTFSCVFMDSLYNKSSLKWGKTMSYRFELNVEKDEFNQFVENHEYCNLLQSYQWANVKQNWDHYHTGVYENGTLVATGLVLIKVLPMNFTMFYLPRGPIMDYKNEELLQFYFKELKKVAKKRHCLFIKFDPAIHVNDYKSSEYNTSRYEDCSFYLEEFKRLGAKHHGFTMKIEDTIQPRFQSNVYACQDIEQMLPKHTRRLIKDADKRNVKIIEGKKECLDEFSRLVSLTEERKQVSLRNKDYFTLLMDEYPEGGVIFLAQCNLYQLSKEAHRKYDETKKEIENTPENAKKKLRRLNEQIQSIEKDIKEFDEMLAEFSDKDQDVSIAGILSIQFGNTCEMLYAGMDERFKKFMPQYKEYVENFKWAFDRGCIYSNMGGVEGTLDDGLTKFKDNFNPTINEFIGEFDLPVNKLLFKISLKAYEKMKKRIKS</sequence>
<keyword evidence="3" id="KW-0133">Cell shape</keyword>
<keyword evidence="2 8" id="KW-0808">Transferase</keyword>
<dbReference type="Gene3D" id="1.20.58.90">
    <property type="match status" value="1"/>
</dbReference>
<evidence type="ECO:0000256" key="4">
    <source>
        <dbReference type="ARBA" id="ARBA00022984"/>
    </source>
</evidence>
<feature type="coiled-coil region" evidence="7">
    <location>
        <begin position="282"/>
        <end position="323"/>
    </location>
</feature>
<dbReference type="GO" id="GO:0016755">
    <property type="term" value="F:aminoacyltransferase activity"/>
    <property type="evidence" value="ECO:0007669"/>
    <property type="project" value="InterPro"/>
</dbReference>
<gene>
    <name evidence="8" type="ORF">FYJ50_02030</name>
</gene>
<dbReference type="PANTHER" id="PTHR36174:SF1">
    <property type="entry name" value="LIPID II:GLYCINE GLYCYLTRANSFERASE"/>
    <property type="match status" value="1"/>
</dbReference>
<dbReference type="PANTHER" id="PTHR36174">
    <property type="entry name" value="LIPID II:GLYCINE GLYCYLTRANSFERASE"/>
    <property type="match status" value="1"/>
</dbReference>
<dbReference type="SUPFAM" id="SSF55729">
    <property type="entry name" value="Acyl-CoA N-acyltransferases (Nat)"/>
    <property type="match status" value="2"/>
</dbReference>
<accession>A0A7X2N1W0</accession>
<comment type="similarity">
    <text evidence="1">Belongs to the FemABX family.</text>
</comment>
<keyword evidence="5 8" id="KW-0012">Acyltransferase</keyword>
<dbReference type="EMBL" id="VUMM01000002">
    <property type="protein sequence ID" value="MSS00911.1"/>
    <property type="molecule type" value="Genomic_DNA"/>
</dbReference>
<evidence type="ECO:0000256" key="7">
    <source>
        <dbReference type="SAM" id="Coils"/>
    </source>
</evidence>
<keyword evidence="6" id="KW-0961">Cell wall biogenesis/degradation</keyword>
<evidence type="ECO:0000256" key="1">
    <source>
        <dbReference type="ARBA" id="ARBA00009943"/>
    </source>
</evidence>
<dbReference type="InterPro" id="IPR050644">
    <property type="entry name" value="PG_Glycine_Bridge_Synth"/>
</dbReference>
<dbReference type="GO" id="GO:0008360">
    <property type="term" value="P:regulation of cell shape"/>
    <property type="evidence" value="ECO:0007669"/>
    <property type="project" value="UniProtKB-KW"/>
</dbReference>
<proteinExistence type="inferred from homology"/>
<dbReference type="InterPro" id="IPR003447">
    <property type="entry name" value="FEMABX"/>
</dbReference>
<evidence type="ECO:0000313" key="8">
    <source>
        <dbReference type="EMBL" id="MSS00911.1"/>
    </source>
</evidence>
<name>A0A7X2N1W0_9FIRM</name>
<organism evidence="8 9">
    <name type="scientific">Floccifex porci</name>
    <dbReference type="NCBI Taxonomy" id="2606629"/>
    <lineage>
        <taxon>Bacteria</taxon>
        <taxon>Bacillati</taxon>
        <taxon>Bacillota</taxon>
        <taxon>Erysipelotrichia</taxon>
        <taxon>Erysipelotrichales</taxon>
        <taxon>Erysipelotrichaceae</taxon>
        <taxon>Floccifex</taxon>
    </lineage>
</organism>
<keyword evidence="4" id="KW-0573">Peptidoglycan synthesis</keyword>
<keyword evidence="7" id="KW-0175">Coiled coil</keyword>
<comment type="caution">
    <text evidence="8">The sequence shown here is derived from an EMBL/GenBank/DDBJ whole genome shotgun (WGS) entry which is preliminary data.</text>
</comment>
<dbReference type="Pfam" id="PF02388">
    <property type="entry name" value="FemAB"/>
    <property type="match status" value="1"/>
</dbReference>
<evidence type="ECO:0000256" key="6">
    <source>
        <dbReference type="ARBA" id="ARBA00023316"/>
    </source>
</evidence>
<dbReference type="GO" id="GO:0009252">
    <property type="term" value="P:peptidoglycan biosynthetic process"/>
    <property type="evidence" value="ECO:0007669"/>
    <property type="project" value="UniProtKB-KW"/>
</dbReference>
<evidence type="ECO:0000313" key="9">
    <source>
        <dbReference type="Proteomes" id="UP000470082"/>
    </source>
</evidence>
<evidence type="ECO:0000256" key="2">
    <source>
        <dbReference type="ARBA" id="ARBA00022679"/>
    </source>
</evidence>
<evidence type="ECO:0000256" key="5">
    <source>
        <dbReference type="ARBA" id="ARBA00023315"/>
    </source>
</evidence>
<dbReference type="InterPro" id="IPR016181">
    <property type="entry name" value="Acyl_CoA_acyltransferase"/>
</dbReference>
<dbReference type="GO" id="GO:0071555">
    <property type="term" value="P:cell wall organization"/>
    <property type="evidence" value="ECO:0007669"/>
    <property type="project" value="UniProtKB-KW"/>
</dbReference>
<evidence type="ECO:0000256" key="3">
    <source>
        <dbReference type="ARBA" id="ARBA00022960"/>
    </source>
</evidence>
<keyword evidence="9" id="KW-1185">Reference proteome</keyword>